<reference evidence="2 3" key="1">
    <citation type="journal article" date="2010" name="J. Bacteriol.">
        <title>Genome sequence of the milbemycin-producing bacterium Streptomyces bingchenggensis.</title>
        <authorList>
            <person name="Wang X.J."/>
            <person name="Yan Y.J."/>
            <person name="Zhang B."/>
            <person name="An J."/>
            <person name="Wang J.J."/>
            <person name="Tian J."/>
            <person name="Jiang L."/>
            <person name="Chen Y.H."/>
            <person name="Huang S.X."/>
            <person name="Yin M."/>
            <person name="Zhang J."/>
            <person name="Gao A.L."/>
            <person name="Liu C.X."/>
            <person name="Zhu Z.X."/>
            <person name="Xiang W.S."/>
        </authorList>
    </citation>
    <scope>NUCLEOTIDE SEQUENCE [LARGE SCALE GENOMIC DNA]</scope>
    <source>
        <strain evidence="2 3">BCW-1</strain>
    </source>
</reference>
<organism evidence="2 3">
    <name type="scientific">Streptomyces bingchenggensis (strain BCW-1)</name>
    <dbReference type="NCBI Taxonomy" id="749414"/>
    <lineage>
        <taxon>Bacteria</taxon>
        <taxon>Bacillati</taxon>
        <taxon>Actinomycetota</taxon>
        <taxon>Actinomycetes</taxon>
        <taxon>Kitasatosporales</taxon>
        <taxon>Streptomycetaceae</taxon>
        <taxon>Streptomyces</taxon>
    </lineage>
</organism>
<keyword evidence="3" id="KW-1185">Reference proteome</keyword>
<dbReference type="STRING" id="749414.SBI_07351"/>
<dbReference type="AlphaFoldDB" id="D7C7B7"/>
<keyword evidence="2" id="KW-0223">Dioxygenase</keyword>
<keyword evidence="2" id="KW-0560">Oxidoreductase</keyword>
<proteinExistence type="predicted"/>
<dbReference type="InterPro" id="IPR029068">
    <property type="entry name" value="Glyas_Bleomycin-R_OHBP_Dase"/>
</dbReference>
<dbReference type="InterPro" id="IPR037523">
    <property type="entry name" value="VOC_core"/>
</dbReference>
<dbReference type="Gene3D" id="3.10.180.10">
    <property type="entry name" value="2,3-Dihydroxybiphenyl 1,2-Dioxygenase, domain 1"/>
    <property type="match status" value="1"/>
</dbReference>
<dbReference type="PROSITE" id="PS51819">
    <property type="entry name" value="VOC"/>
    <property type="match status" value="1"/>
</dbReference>
<dbReference type="PANTHER" id="PTHR36113:SF6">
    <property type="entry name" value="FOSFOMYCIN RESISTANCE PROTEIN FOSX"/>
    <property type="match status" value="1"/>
</dbReference>
<accession>D7C7B7</accession>
<evidence type="ECO:0000313" key="2">
    <source>
        <dbReference type="EMBL" id="ADI10471.1"/>
    </source>
</evidence>
<sequence length="178" mass="19639">MLSAVNDDGITPEGSPIDEIVRESARRTGRPAHGMLHHVELWVPDIHRALASLGWLLEALGYVAFQNWDSGRSWRLGPTYLVIEQSPALTAHQHDRCRPGLNHLAFHVEDAAAVDKLTADAAHHGWHLLFPDQHPYAGGRQHYAAYLENDDGFEVELVAIMPPDRTGVGTDAHANVTP</sequence>
<dbReference type="Pfam" id="PF13669">
    <property type="entry name" value="Glyoxalase_4"/>
    <property type="match status" value="1"/>
</dbReference>
<evidence type="ECO:0000313" key="3">
    <source>
        <dbReference type="Proteomes" id="UP000000377"/>
    </source>
</evidence>
<evidence type="ECO:0000259" key="1">
    <source>
        <dbReference type="PROSITE" id="PS51819"/>
    </source>
</evidence>
<dbReference type="Proteomes" id="UP000000377">
    <property type="component" value="Chromosome"/>
</dbReference>
<dbReference type="eggNOG" id="COG0346">
    <property type="taxonomic scope" value="Bacteria"/>
</dbReference>
<protein>
    <submittedName>
        <fullName evidence="2">Glyoxalase/bleomycin resistance protein/dioxygenase</fullName>
    </submittedName>
</protein>
<gene>
    <name evidence="2" type="ordered locus">SBI_07351</name>
</gene>
<dbReference type="GO" id="GO:0051213">
    <property type="term" value="F:dioxygenase activity"/>
    <property type="evidence" value="ECO:0007669"/>
    <property type="project" value="UniProtKB-KW"/>
</dbReference>
<name>D7C7B7_STRBB</name>
<dbReference type="PATRIC" id="fig|749414.3.peg.7561"/>
<dbReference type="InterPro" id="IPR051332">
    <property type="entry name" value="Fosfomycin_Res_Enzymes"/>
</dbReference>
<dbReference type="SUPFAM" id="SSF54593">
    <property type="entry name" value="Glyoxalase/Bleomycin resistance protein/Dihydroxybiphenyl dioxygenase"/>
    <property type="match status" value="1"/>
</dbReference>
<dbReference type="PANTHER" id="PTHR36113">
    <property type="entry name" value="LYASE, PUTATIVE-RELATED-RELATED"/>
    <property type="match status" value="1"/>
</dbReference>
<feature type="domain" description="VOC" evidence="1">
    <location>
        <begin position="35"/>
        <end position="160"/>
    </location>
</feature>
<dbReference type="HOGENOM" id="CLU_046006_9_0_11"/>
<dbReference type="EMBL" id="CP002047">
    <property type="protein sequence ID" value="ADI10471.1"/>
    <property type="molecule type" value="Genomic_DNA"/>
</dbReference>
<dbReference type="KEGG" id="sbh:SBI_07351"/>